<dbReference type="GO" id="GO:1990904">
    <property type="term" value="C:ribonucleoprotein complex"/>
    <property type="evidence" value="ECO:0007669"/>
    <property type="project" value="UniProtKB-KW"/>
</dbReference>
<organism evidence="6 7">
    <name type="scientific">Candidatus Woesebacteria bacterium RIFOXYD1_FULL_41_28</name>
    <dbReference type="NCBI Taxonomy" id="1802550"/>
    <lineage>
        <taxon>Bacteria</taxon>
        <taxon>Candidatus Woeseibacteriota</taxon>
    </lineage>
</organism>
<evidence type="ECO:0000313" key="6">
    <source>
        <dbReference type="EMBL" id="OGM88833.1"/>
    </source>
</evidence>
<comment type="similarity">
    <text evidence="1 5">Belongs to the universal ribosomal protein uL10 family.</text>
</comment>
<dbReference type="EMBL" id="MGIK01000003">
    <property type="protein sequence ID" value="OGM88833.1"/>
    <property type="molecule type" value="Genomic_DNA"/>
</dbReference>
<accession>A0A1F8DJM4</accession>
<dbReference type="InterPro" id="IPR043141">
    <property type="entry name" value="Ribosomal_uL10-like_sf"/>
</dbReference>
<dbReference type="PANTHER" id="PTHR11560">
    <property type="entry name" value="39S RIBOSOMAL PROTEIN L10, MITOCHONDRIAL"/>
    <property type="match status" value="1"/>
</dbReference>
<evidence type="ECO:0000256" key="1">
    <source>
        <dbReference type="ARBA" id="ARBA00008889"/>
    </source>
</evidence>
<dbReference type="InterPro" id="IPR001790">
    <property type="entry name" value="Ribosomal_uL10"/>
</dbReference>
<dbReference type="Gene3D" id="3.30.70.1730">
    <property type="match status" value="1"/>
</dbReference>
<dbReference type="CDD" id="cd05797">
    <property type="entry name" value="Ribosomal_L10"/>
    <property type="match status" value="1"/>
</dbReference>
<keyword evidence="5" id="KW-0699">rRNA-binding</keyword>
<dbReference type="NCBIfam" id="NF000955">
    <property type="entry name" value="PRK00099.1-1"/>
    <property type="match status" value="1"/>
</dbReference>
<dbReference type="GO" id="GO:0006412">
    <property type="term" value="P:translation"/>
    <property type="evidence" value="ECO:0007669"/>
    <property type="project" value="UniProtKB-UniRule"/>
</dbReference>
<keyword evidence="2 5" id="KW-0689">Ribosomal protein</keyword>
<dbReference type="HAMAP" id="MF_00362">
    <property type="entry name" value="Ribosomal_uL10"/>
    <property type="match status" value="1"/>
</dbReference>
<proteinExistence type="inferred from homology"/>
<dbReference type="AlphaFoldDB" id="A0A1F8DJM4"/>
<evidence type="ECO:0000256" key="2">
    <source>
        <dbReference type="ARBA" id="ARBA00022980"/>
    </source>
</evidence>
<dbReference type="Pfam" id="PF00466">
    <property type="entry name" value="Ribosomal_L10"/>
    <property type="match status" value="1"/>
</dbReference>
<dbReference type="SUPFAM" id="SSF160369">
    <property type="entry name" value="Ribosomal protein L10-like"/>
    <property type="match status" value="1"/>
</dbReference>
<name>A0A1F8DJM4_9BACT</name>
<sequence length="181" mass="19319">MKKAEKVFFVDNLKAELKDAKSVILVNYSGLAVKPQQELKSRLSEVGGKMVVVKNTLLLRAAESAGFNNKDLEGDVLTGQTALIIGTGDPVAPIQVLGKFAKEFVSAAGESVPKFKVGVVEGSFQNSQSLTQISNLPGRDALLSQVLGTLMGLEYGLVGTLNGNLQKLVYILDQARNKLSN</sequence>
<protein>
    <recommendedName>
        <fullName evidence="4 5">Large ribosomal subunit protein uL10</fullName>
    </recommendedName>
</protein>
<dbReference type="GO" id="GO:0005840">
    <property type="term" value="C:ribosome"/>
    <property type="evidence" value="ECO:0007669"/>
    <property type="project" value="UniProtKB-KW"/>
</dbReference>
<dbReference type="InterPro" id="IPR022973">
    <property type="entry name" value="Ribosomal_uL10_bac"/>
</dbReference>
<evidence type="ECO:0000256" key="5">
    <source>
        <dbReference type="HAMAP-Rule" id="MF_00362"/>
    </source>
</evidence>
<evidence type="ECO:0000256" key="4">
    <source>
        <dbReference type="ARBA" id="ARBA00035202"/>
    </source>
</evidence>
<comment type="subunit">
    <text evidence="5">Part of the ribosomal stalk of the 50S ribosomal subunit. The N-terminus interacts with L11 and the large rRNA to form the base of the stalk. The C-terminus forms an elongated spine to which L12 dimers bind in a sequential fashion forming a multimeric L10(L12)X complex.</text>
</comment>
<dbReference type="Gene3D" id="6.10.250.290">
    <property type="match status" value="1"/>
</dbReference>
<keyword evidence="5" id="KW-0694">RNA-binding</keyword>
<gene>
    <name evidence="5" type="primary">rplJ</name>
    <name evidence="6" type="ORF">A2594_00810</name>
</gene>
<dbReference type="Proteomes" id="UP000176775">
    <property type="component" value="Unassembled WGS sequence"/>
</dbReference>
<evidence type="ECO:0000313" key="7">
    <source>
        <dbReference type="Proteomes" id="UP000176775"/>
    </source>
</evidence>
<reference evidence="6 7" key="1">
    <citation type="journal article" date="2016" name="Nat. Commun.">
        <title>Thousands of microbial genomes shed light on interconnected biogeochemical processes in an aquifer system.</title>
        <authorList>
            <person name="Anantharaman K."/>
            <person name="Brown C.T."/>
            <person name="Hug L.A."/>
            <person name="Sharon I."/>
            <person name="Castelle C.J."/>
            <person name="Probst A.J."/>
            <person name="Thomas B.C."/>
            <person name="Singh A."/>
            <person name="Wilkins M.J."/>
            <person name="Karaoz U."/>
            <person name="Brodie E.L."/>
            <person name="Williams K.H."/>
            <person name="Hubbard S.S."/>
            <person name="Banfield J.F."/>
        </authorList>
    </citation>
    <scope>NUCLEOTIDE SEQUENCE [LARGE SCALE GENOMIC DNA]</scope>
</reference>
<dbReference type="InterPro" id="IPR047865">
    <property type="entry name" value="Ribosomal_uL10_bac_type"/>
</dbReference>
<evidence type="ECO:0000256" key="3">
    <source>
        <dbReference type="ARBA" id="ARBA00023274"/>
    </source>
</evidence>
<comment type="caution">
    <text evidence="6">The sequence shown here is derived from an EMBL/GenBank/DDBJ whole genome shotgun (WGS) entry which is preliminary data.</text>
</comment>
<comment type="function">
    <text evidence="5">Forms part of the ribosomal stalk, playing a central role in the interaction of the ribosome with GTP-bound translation factors.</text>
</comment>
<dbReference type="GO" id="GO:0070180">
    <property type="term" value="F:large ribosomal subunit rRNA binding"/>
    <property type="evidence" value="ECO:0007669"/>
    <property type="project" value="UniProtKB-UniRule"/>
</dbReference>
<keyword evidence="3 5" id="KW-0687">Ribonucleoprotein</keyword>